<evidence type="ECO:0000313" key="5">
    <source>
        <dbReference type="Proteomes" id="UP000549882"/>
    </source>
</evidence>
<dbReference type="GO" id="GO:0003700">
    <property type="term" value="F:DNA-binding transcription factor activity"/>
    <property type="evidence" value="ECO:0007669"/>
    <property type="project" value="InterPro"/>
</dbReference>
<evidence type="ECO:0000313" key="4">
    <source>
        <dbReference type="EMBL" id="MBB5575317.1"/>
    </source>
</evidence>
<gene>
    <name evidence="4" type="ORF">GGD50_003946</name>
</gene>
<dbReference type="Pfam" id="PF01965">
    <property type="entry name" value="DJ-1_PfpI"/>
    <property type="match status" value="1"/>
</dbReference>
<proteinExistence type="predicted"/>
<evidence type="ECO:0000256" key="2">
    <source>
        <dbReference type="ARBA" id="ARBA00023163"/>
    </source>
</evidence>
<dbReference type="EMBL" id="JACHBI010000007">
    <property type="protein sequence ID" value="MBB5575317.1"/>
    <property type="molecule type" value="Genomic_DNA"/>
</dbReference>
<dbReference type="InterPro" id="IPR052158">
    <property type="entry name" value="INH-QAR"/>
</dbReference>
<keyword evidence="5" id="KW-1185">Reference proteome</keyword>
<name>A0A7W8XTM3_9HYPH</name>
<dbReference type="GO" id="GO:0043565">
    <property type="term" value="F:sequence-specific DNA binding"/>
    <property type="evidence" value="ECO:0007669"/>
    <property type="project" value="InterPro"/>
</dbReference>
<sequence>MNQGDRYLRVIPVYVLLPPYTLLMDVAGPVEVLRRANIEQEDILFDYRFIAARPTQTTSIGLTVADLLPVPDCIPEGALVVVSGSVTPPSDAGDIEEENGLLATWLRTSIRPGVTLITICSGAVLAARAGLLEGYACTTHAACIEEVQHYAPTARVLDNRLYVEDRERYSSAGISTGTDLMLHIVSKLTSPVTALTIARHMVVYMRRTGADPQLSPWLSGRNHVHPAIHRVQDAIMADPAHGWSLAELAGIGAMSARHISRLFQEHAGLSVTAYVNLMRVTLARDVLANSRLDMERVAEKSGFASPRHMRRVWSKYNELSPSHYRRSAAE</sequence>
<feature type="domain" description="HTH araC/xylS-type" evidence="3">
    <location>
        <begin position="229"/>
        <end position="327"/>
    </location>
</feature>
<dbReference type="InterPro" id="IPR009057">
    <property type="entry name" value="Homeodomain-like_sf"/>
</dbReference>
<dbReference type="InterPro" id="IPR002818">
    <property type="entry name" value="DJ-1/PfpI"/>
</dbReference>
<dbReference type="SMART" id="SM00342">
    <property type="entry name" value="HTH_ARAC"/>
    <property type="match status" value="1"/>
</dbReference>
<dbReference type="Gene3D" id="1.10.10.60">
    <property type="entry name" value="Homeodomain-like"/>
    <property type="match status" value="1"/>
</dbReference>
<dbReference type="InterPro" id="IPR018060">
    <property type="entry name" value="HTH_AraC"/>
</dbReference>
<dbReference type="Pfam" id="PF12833">
    <property type="entry name" value="HTH_18"/>
    <property type="match status" value="1"/>
</dbReference>
<evidence type="ECO:0000256" key="1">
    <source>
        <dbReference type="ARBA" id="ARBA00023015"/>
    </source>
</evidence>
<keyword evidence="2" id="KW-0804">Transcription</keyword>
<evidence type="ECO:0000259" key="3">
    <source>
        <dbReference type="PROSITE" id="PS01124"/>
    </source>
</evidence>
<reference evidence="4 5" key="1">
    <citation type="submission" date="2020-08" db="EMBL/GenBank/DDBJ databases">
        <title>Genomic Encyclopedia of Type Strains, Phase IV (KMG-V): Genome sequencing to study the core and pangenomes of soil and plant-associated prokaryotes.</title>
        <authorList>
            <person name="Whitman W."/>
        </authorList>
    </citation>
    <scope>NUCLEOTIDE SEQUENCE [LARGE SCALE GENOMIC DNA]</scope>
    <source>
        <strain evidence="4 5">SEMIA 4064</strain>
    </source>
</reference>
<dbReference type="SUPFAM" id="SSF46689">
    <property type="entry name" value="Homeodomain-like"/>
    <property type="match status" value="2"/>
</dbReference>
<dbReference type="RefSeq" id="WP_107106696.1">
    <property type="nucleotide sequence ID" value="NZ_JACHBI010000007.1"/>
</dbReference>
<dbReference type="AlphaFoldDB" id="A0A7W8XTM3"/>
<dbReference type="PANTHER" id="PTHR43130:SF3">
    <property type="entry name" value="HTH-TYPE TRANSCRIPTIONAL REGULATOR RV1931C"/>
    <property type="match status" value="1"/>
</dbReference>
<dbReference type="Proteomes" id="UP000549882">
    <property type="component" value="Unassembled WGS sequence"/>
</dbReference>
<dbReference type="Gene3D" id="3.40.50.880">
    <property type="match status" value="1"/>
</dbReference>
<dbReference type="InterPro" id="IPR029062">
    <property type="entry name" value="Class_I_gatase-like"/>
</dbReference>
<protein>
    <submittedName>
        <fullName evidence="4">Transcriptional regulator GlxA family with amidase domain</fullName>
    </submittedName>
</protein>
<dbReference type="SUPFAM" id="SSF52317">
    <property type="entry name" value="Class I glutamine amidotransferase-like"/>
    <property type="match status" value="1"/>
</dbReference>
<organism evidence="4 5">
    <name type="scientific">Rhizobium paranaense</name>
    <dbReference type="NCBI Taxonomy" id="1650438"/>
    <lineage>
        <taxon>Bacteria</taxon>
        <taxon>Pseudomonadati</taxon>
        <taxon>Pseudomonadota</taxon>
        <taxon>Alphaproteobacteria</taxon>
        <taxon>Hyphomicrobiales</taxon>
        <taxon>Rhizobiaceae</taxon>
        <taxon>Rhizobium/Agrobacterium group</taxon>
        <taxon>Rhizobium</taxon>
    </lineage>
</organism>
<accession>A0A7W8XTM3</accession>
<keyword evidence="1" id="KW-0805">Transcription regulation</keyword>
<dbReference type="PANTHER" id="PTHR43130">
    <property type="entry name" value="ARAC-FAMILY TRANSCRIPTIONAL REGULATOR"/>
    <property type="match status" value="1"/>
</dbReference>
<dbReference type="PROSITE" id="PS01124">
    <property type="entry name" value="HTH_ARAC_FAMILY_2"/>
    <property type="match status" value="1"/>
</dbReference>
<comment type="caution">
    <text evidence="4">The sequence shown here is derived from an EMBL/GenBank/DDBJ whole genome shotgun (WGS) entry which is preliminary data.</text>
</comment>